<feature type="domain" description="V-ATPase proteolipid subunit C-like" evidence="9">
    <location>
        <begin position="102"/>
        <end position="159"/>
    </location>
</feature>
<reference evidence="10 11" key="1">
    <citation type="submission" date="2016-02" db="EMBL/GenBank/DDBJ databases">
        <authorList>
            <person name="Wen L."/>
            <person name="He K."/>
            <person name="Yang H."/>
        </authorList>
    </citation>
    <scope>NUCLEOTIDE SEQUENCE [LARGE SCALE GENOMIC DNA]</scope>
    <source>
        <strain evidence="10 11">MJR8628A</strain>
    </source>
</reference>
<feature type="transmembrane region" description="Helical" evidence="8">
    <location>
        <begin position="97"/>
        <end position="118"/>
    </location>
</feature>
<dbReference type="Proteomes" id="UP000070326">
    <property type="component" value="Unassembled WGS sequence"/>
</dbReference>
<evidence type="ECO:0000256" key="4">
    <source>
        <dbReference type="ARBA" id="ARBA00022692"/>
    </source>
</evidence>
<dbReference type="STRING" id="1261.HMPREF3195_01127"/>
<dbReference type="GO" id="GO:0015078">
    <property type="term" value="F:proton transmembrane transporter activity"/>
    <property type="evidence" value="ECO:0007669"/>
    <property type="project" value="InterPro"/>
</dbReference>
<sequence length="168" mass="17343">MTQGGLFMNFATWIVENGGVVFGAVGVVAALLAAIGSAKGLSIVGQAASGLVPEEPQKFGKTLILQLLPGTQGLYGFVIGLLILLKLSGDMSLGQGMYLALVGMPIGFVGWGSAVSQGKVAASGVGILAKNESQTTKGIIYSVMVETYALLAFVISLLLFFNFTKFFG</sequence>
<feature type="transmembrane region" description="Helical" evidence="8">
    <location>
        <begin position="63"/>
        <end position="85"/>
    </location>
</feature>
<dbReference type="CDD" id="cd18180">
    <property type="entry name" value="ATP-synt_Vo_Ao_c_NTPK_rpt2"/>
    <property type="match status" value="1"/>
</dbReference>
<feature type="transmembrane region" description="Helical" evidence="8">
    <location>
        <begin position="138"/>
        <end position="161"/>
    </location>
</feature>
<dbReference type="PATRIC" id="fig|1261.3.peg.101"/>
<gene>
    <name evidence="10" type="ORF">HMPREF3195_01127</name>
</gene>
<organism evidence="10 11">
    <name type="scientific">Peptostreptococcus anaerobius</name>
    <dbReference type="NCBI Taxonomy" id="1261"/>
    <lineage>
        <taxon>Bacteria</taxon>
        <taxon>Bacillati</taxon>
        <taxon>Bacillota</taxon>
        <taxon>Clostridia</taxon>
        <taxon>Peptostreptococcales</taxon>
        <taxon>Peptostreptococcaceae</taxon>
        <taxon>Peptostreptococcus</taxon>
    </lineage>
</organism>
<evidence type="ECO:0000313" key="11">
    <source>
        <dbReference type="Proteomes" id="UP000070326"/>
    </source>
</evidence>
<dbReference type="SUPFAM" id="SSF81333">
    <property type="entry name" value="F1F0 ATP synthase subunit C"/>
    <property type="match status" value="2"/>
</dbReference>
<keyword evidence="5 8" id="KW-1133">Transmembrane helix</keyword>
<evidence type="ECO:0000256" key="2">
    <source>
        <dbReference type="ARBA" id="ARBA00007296"/>
    </source>
</evidence>
<dbReference type="CDD" id="cd18179">
    <property type="entry name" value="ATP-synt_Vo_Ao_c_NTPK_rpt1"/>
    <property type="match status" value="1"/>
</dbReference>
<evidence type="ECO:0000256" key="8">
    <source>
        <dbReference type="SAM" id="Phobius"/>
    </source>
</evidence>
<evidence type="ECO:0000256" key="7">
    <source>
        <dbReference type="ARBA" id="ARBA00023136"/>
    </source>
</evidence>
<dbReference type="Gene3D" id="1.20.120.610">
    <property type="entry name" value="lithium bound rotor ring of v- atpase"/>
    <property type="match status" value="1"/>
</dbReference>
<dbReference type="EMBL" id="LSQZ01000060">
    <property type="protein sequence ID" value="KXI12066.1"/>
    <property type="molecule type" value="Genomic_DNA"/>
</dbReference>
<protein>
    <submittedName>
        <fullName evidence="10">V-type sodium ATPase, K subunit</fullName>
    </submittedName>
</protein>
<keyword evidence="4 8" id="KW-0812">Transmembrane</keyword>
<evidence type="ECO:0000259" key="9">
    <source>
        <dbReference type="Pfam" id="PF00137"/>
    </source>
</evidence>
<evidence type="ECO:0000256" key="1">
    <source>
        <dbReference type="ARBA" id="ARBA00004141"/>
    </source>
</evidence>
<dbReference type="NCBIfam" id="NF005124">
    <property type="entry name" value="PRK06558.1"/>
    <property type="match status" value="1"/>
</dbReference>
<comment type="similarity">
    <text evidence="2">Belongs to the V-ATPase proteolipid subunit family.</text>
</comment>
<dbReference type="Pfam" id="PF00137">
    <property type="entry name" value="ATP-synt_C"/>
    <property type="match status" value="2"/>
</dbReference>
<evidence type="ECO:0000256" key="6">
    <source>
        <dbReference type="ARBA" id="ARBA00023065"/>
    </source>
</evidence>
<accession>A0A135YRL9</accession>
<evidence type="ECO:0000256" key="5">
    <source>
        <dbReference type="ARBA" id="ARBA00022989"/>
    </source>
</evidence>
<evidence type="ECO:0000313" key="10">
    <source>
        <dbReference type="EMBL" id="KXI12066.1"/>
    </source>
</evidence>
<dbReference type="AlphaFoldDB" id="A0A135YRL9"/>
<comment type="subcellular location">
    <subcellularLocation>
        <location evidence="1">Membrane</location>
        <topology evidence="1">Multi-pass membrane protein</topology>
    </subcellularLocation>
</comment>
<proteinExistence type="inferred from homology"/>
<dbReference type="PANTHER" id="PTHR10263">
    <property type="entry name" value="V-TYPE PROTON ATPASE PROTEOLIPID SUBUNIT"/>
    <property type="match status" value="1"/>
</dbReference>
<dbReference type="FunFam" id="1.20.120.610:FF:000005">
    <property type="entry name" value="V-type sodium ATPase subunit K"/>
    <property type="match status" value="1"/>
</dbReference>
<dbReference type="GO" id="GO:0033177">
    <property type="term" value="C:proton-transporting two-sector ATPase complex, proton-transporting domain"/>
    <property type="evidence" value="ECO:0007669"/>
    <property type="project" value="InterPro"/>
</dbReference>
<keyword evidence="7 8" id="KW-0472">Membrane</keyword>
<evidence type="ECO:0000256" key="3">
    <source>
        <dbReference type="ARBA" id="ARBA00022448"/>
    </source>
</evidence>
<keyword evidence="6" id="KW-0406">Ion transport</keyword>
<dbReference type="InterPro" id="IPR002379">
    <property type="entry name" value="ATPase_proteolipid_c-like_dom"/>
</dbReference>
<feature type="transmembrane region" description="Helical" evidence="8">
    <location>
        <begin position="20"/>
        <end position="43"/>
    </location>
</feature>
<keyword evidence="3" id="KW-0813">Transport</keyword>
<dbReference type="InterPro" id="IPR035921">
    <property type="entry name" value="F/V-ATP_Csub_sf"/>
</dbReference>
<dbReference type="eggNOG" id="COG0636">
    <property type="taxonomic scope" value="Bacteria"/>
</dbReference>
<comment type="caution">
    <text evidence="10">The sequence shown here is derived from an EMBL/GenBank/DDBJ whole genome shotgun (WGS) entry which is preliminary data.</text>
</comment>
<feature type="domain" description="V-ATPase proteolipid subunit C-like" evidence="9">
    <location>
        <begin position="27"/>
        <end position="83"/>
    </location>
</feature>
<name>A0A135YRL9_9FIRM</name>